<name>A0AC55DM20_ECHTE</name>
<organism evidence="1 2">
    <name type="scientific">Echinops telfairi</name>
    <name type="common">Lesser hedgehog tenrec</name>
    <dbReference type="NCBI Taxonomy" id="9371"/>
    <lineage>
        <taxon>Eukaryota</taxon>
        <taxon>Metazoa</taxon>
        <taxon>Chordata</taxon>
        <taxon>Craniata</taxon>
        <taxon>Vertebrata</taxon>
        <taxon>Euteleostomi</taxon>
        <taxon>Mammalia</taxon>
        <taxon>Eutheria</taxon>
        <taxon>Afrotheria</taxon>
        <taxon>Tenrecidae</taxon>
        <taxon>Tenrecinae</taxon>
        <taxon>Echinops</taxon>
    </lineage>
</organism>
<dbReference type="Proteomes" id="UP000694863">
    <property type="component" value="Unplaced"/>
</dbReference>
<gene>
    <name evidence="2" type="primary">SELPLG</name>
</gene>
<accession>A0AC55DM20</accession>
<evidence type="ECO:0000313" key="1">
    <source>
        <dbReference type="Proteomes" id="UP000694863"/>
    </source>
</evidence>
<proteinExistence type="predicted"/>
<dbReference type="RefSeq" id="XP_045152794.1">
    <property type="nucleotide sequence ID" value="XM_045296859.1"/>
</dbReference>
<evidence type="ECO:0000313" key="2">
    <source>
        <dbReference type="RefSeq" id="XP_045152794.1"/>
    </source>
</evidence>
<keyword evidence="1" id="KW-1185">Reference proteome</keyword>
<reference evidence="2" key="1">
    <citation type="submission" date="2025-08" db="UniProtKB">
        <authorList>
            <consortium name="RefSeq"/>
        </authorList>
    </citation>
    <scope>IDENTIFICATION</scope>
</reference>
<sequence>MSLKLLLLLTLLGPGCSFQGASGPLLARARRQGPVAEDPDFDDEDYDIDGNTDPPEMLENHTQAVTLGPKPLTTMRTLEQRGPPGPGTPEPTTEESITRDSASLGAGGAATGGPSTELISPGGAGAQDRGSTELTTIALPVMEAQSTVTVTRSTATEALTTLPTEPPTTEALPTGPPTTEALPTEPATTRALSTEPTTTEARSTEAGTTEALPMESITTEALSTETGTTEALSMEPLSTEPATTGGLPVLPIVPEKSSLKPSVVSTERATTEARSTKSATTTGPTVNPPVVPGGPGDITTATNKRHGGSIKQWEDQQALIPRSSASPTPPGGPNSIPVRQCLLAILVLALVATIFLVCTVVLAVRLSRKNHRYPVRSYSPTEMVCISALLPDGGEASNTTPMANGGPPTAKSQGQKPEDRDGDDLTLHSFLP</sequence>
<protein>
    <submittedName>
        <fullName evidence="2">P-selectin glycoprotein ligand 1</fullName>
    </submittedName>
</protein>